<evidence type="ECO:0000256" key="5">
    <source>
        <dbReference type="SAM" id="MobiDB-lite"/>
    </source>
</evidence>
<evidence type="ECO:0000259" key="7">
    <source>
        <dbReference type="PROSITE" id="PS50850"/>
    </source>
</evidence>
<keyword evidence="9" id="KW-1185">Reference proteome</keyword>
<comment type="subcellular location">
    <subcellularLocation>
        <location evidence="1">Cell membrane</location>
        <topology evidence="1">Multi-pass membrane protein</topology>
    </subcellularLocation>
</comment>
<evidence type="ECO:0000313" key="9">
    <source>
        <dbReference type="Proteomes" id="UP000231693"/>
    </source>
</evidence>
<feature type="region of interest" description="Disordered" evidence="5">
    <location>
        <begin position="207"/>
        <end position="297"/>
    </location>
</feature>
<keyword evidence="4 6" id="KW-0472">Membrane</keyword>
<feature type="transmembrane region" description="Helical" evidence="6">
    <location>
        <begin position="165"/>
        <end position="185"/>
    </location>
</feature>
<dbReference type="Proteomes" id="UP000231693">
    <property type="component" value="Unassembled WGS sequence"/>
</dbReference>
<feature type="transmembrane region" description="Helical" evidence="6">
    <location>
        <begin position="468"/>
        <end position="486"/>
    </location>
</feature>
<feature type="transmembrane region" description="Helical" evidence="6">
    <location>
        <begin position="137"/>
        <end position="159"/>
    </location>
</feature>
<reference evidence="8 9" key="1">
    <citation type="submission" date="2017-11" db="EMBL/GenBank/DDBJ databases">
        <title>Genomic Encyclopedia of Archaeal and Bacterial Type Strains, Phase II (KMG-II): From Individual Species to Whole Genera.</title>
        <authorList>
            <person name="Goeker M."/>
        </authorList>
    </citation>
    <scope>NUCLEOTIDE SEQUENCE [LARGE SCALE GENOMIC DNA]</scope>
    <source>
        <strain evidence="8 9">DSM 25478</strain>
    </source>
</reference>
<evidence type="ECO:0000256" key="4">
    <source>
        <dbReference type="ARBA" id="ARBA00023136"/>
    </source>
</evidence>
<dbReference type="PANTHER" id="PTHR23514">
    <property type="entry name" value="BYPASS OF STOP CODON PROTEIN 6"/>
    <property type="match status" value="1"/>
</dbReference>
<name>A0A2M9CZ43_9CELL</name>
<dbReference type="AlphaFoldDB" id="A0A2M9CZ43"/>
<sequence>MPTVGAARRTLSDHSRVAVTTAYAVQGLGFAVMLTHIPAYKRALEIDDDVVTLAILAVCVAAAAGSALSGLVAARVGSARVVVGGLLVAAFGMLGVGAAGGLGTFFTAFVLYGLALGAVDASLNMQGVALERRRGTSLLGSFFAANAAGGVLGALAVSGSEALDLGLGTSNLVVACVMVVVVLWASRGLVGPVEAGEVSDVVATAASSGGLAPGEPGPGGHVPGSHVPGGHVPGSHVPGGHVPGSHVPGDHVPGAPVVDAPVTDAPVTDGLAPGAPGPGDAGVPGPGEGTDGSASPAVRGPGVAAGVVLVLGFAMVAYPIGDSAVSSWGSVFLDDVLHAGDVVLPLGYAAYQAAVIVSRLAADALVARWGRVRLVRAGGLLGAAGFALVGLAPHWTLALLGFAAVGLGIGVVAPMAFAAVGDRAREVAVPGDLERVTDEALSRLNVFTYVGAVLGGVLTGLFATGDHLRLGIGVLAVLASLSALLAHRFREAGTPAASRRRPARDAGAVAGS</sequence>
<gene>
    <name evidence="8" type="ORF">CLV28_0336</name>
</gene>
<dbReference type="PROSITE" id="PS50850">
    <property type="entry name" value="MFS"/>
    <property type="match status" value="1"/>
</dbReference>
<dbReference type="RefSeq" id="WP_100421558.1">
    <property type="nucleotide sequence ID" value="NZ_PGFE01000001.1"/>
</dbReference>
<feature type="transmembrane region" description="Helical" evidence="6">
    <location>
        <begin position="398"/>
        <end position="420"/>
    </location>
</feature>
<keyword evidence="3 6" id="KW-1133">Transmembrane helix</keyword>
<feature type="transmembrane region" description="Helical" evidence="6">
    <location>
        <begin position="342"/>
        <end position="362"/>
    </location>
</feature>
<feature type="transmembrane region" description="Helical" evidence="6">
    <location>
        <begin position="51"/>
        <end position="74"/>
    </location>
</feature>
<dbReference type="Gene3D" id="1.20.1250.20">
    <property type="entry name" value="MFS general substrate transporter like domains"/>
    <property type="match status" value="2"/>
</dbReference>
<evidence type="ECO:0000313" key="8">
    <source>
        <dbReference type="EMBL" id="PJJ77123.1"/>
    </source>
</evidence>
<protein>
    <submittedName>
        <fullName evidence="8">MFS transporter</fullName>
    </submittedName>
</protein>
<feature type="transmembrane region" description="Helical" evidence="6">
    <location>
        <begin position="374"/>
        <end position="392"/>
    </location>
</feature>
<feature type="compositionally biased region" description="Gly residues" evidence="5">
    <location>
        <begin position="277"/>
        <end position="290"/>
    </location>
</feature>
<comment type="caution">
    <text evidence="8">The sequence shown here is derived from an EMBL/GenBank/DDBJ whole genome shotgun (WGS) entry which is preliminary data.</text>
</comment>
<dbReference type="InterPro" id="IPR020846">
    <property type="entry name" value="MFS_dom"/>
</dbReference>
<feature type="domain" description="Major facilitator superfamily (MFS) profile" evidence="7">
    <location>
        <begin position="307"/>
        <end position="512"/>
    </location>
</feature>
<evidence type="ECO:0000256" key="6">
    <source>
        <dbReference type="SAM" id="Phobius"/>
    </source>
</evidence>
<dbReference type="GO" id="GO:0005886">
    <property type="term" value="C:plasma membrane"/>
    <property type="evidence" value="ECO:0007669"/>
    <property type="project" value="UniProtKB-SubCell"/>
</dbReference>
<dbReference type="GO" id="GO:0022857">
    <property type="term" value="F:transmembrane transporter activity"/>
    <property type="evidence" value="ECO:0007669"/>
    <property type="project" value="InterPro"/>
</dbReference>
<dbReference type="InterPro" id="IPR036259">
    <property type="entry name" value="MFS_trans_sf"/>
</dbReference>
<feature type="compositionally biased region" description="Low complexity" evidence="5">
    <location>
        <begin position="223"/>
        <end position="274"/>
    </location>
</feature>
<feature type="transmembrane region" description="Helical" evidence="6">
    <location>
        <begin position="105"/>
        <end position="125"/>
    </location>
</feature>
<feature type="transmembrane region" description="Helical" evidence="6">
    <location>
        <begin position="441"/>
        <end position="462"/>
    </location>
</feature>
<dbReference type="InterPro" id="IPR051788">
    <property type="entry name" value="MFS_Transporter"/>
</dbReference>
<dbReference type="SUPFAM" id="SSF103473">
    <property type="entry name" value="MFS general substrate transporter"/>
    <property type="match status" value="1"/>
</dbReference>
<dbReference type="PANTHER" id="PTHR23514:SF13">
    <property type="entry name" value="INNER MEMBRANE PROTEIN YBJJ"/>
    <property type="match status" value="1"/>
</dbReference>
<proteinExistence type="predicted"/>
<evidence type="ECO:0000256" key="2">
    <source>
        <dbReference type="ARBA" id="ARBA00022692"/>
    </source>
</evidence>
<dbReference type="Pfam" id="PF07690">
    <property type="entry name" value="MFS_1"/>
    <property type="match status" value="1"/>
</dbReference>
<evidence type="ECO:0000256" key="3">
    <source>
        <dbReference type="ARBA" id="ARBA00022989"/>
    </source>
</evidence>
<dbReference type="OrthoDB" id="151222at2"/>
<evidence type="ECO:0000256" key="1">
    <source>
        <dbReference type="ARBA" id="ARBA00004651"/>
    </source>
</evidence>
<accession>A0A2M9CZ43</accession>
<organism evidence="8 9">
    <name type="scientific">Sediminihabitans luteus</name>
    <dbReference type="NCBI Taxonomy" id="1138585"/>
    <lineage>
        <taxon>Bacteria</taxon>
        <taxon>Bacillati</taxon>
        <taxon>Actinomycetota</taxon>
        <taxon>Actinomycetes</taxon>
        <taxon>Micrococcales</taxon>
        <taxon>Cellulomonadaceae</taxon>
        <taxon>Sediminihabitans</taxon>
    </lineage>
</organism>
<feature type="transmembrane region" description="Helical" evidence="6">
    <location>
        <begin position="17"/>
        <end position="39"/>
    </location>
</feature>
<feature type="transmembrane region" description="Helical" evidence="6">
    <location>
        <begin position="302"/>
        <end position="320"/>
    </location>
</feature>
<dbReference type="InterPro" id="IPR011701">
    <property type="entry name" value="MFS"/>
</dbReference>
<dbReference type="EMBL" id="PGFE01000001">
    <property type="protein sequence ID" value="PJJ77123.1"/>
    <property type="molecule type" value="Genomic_DNA"/>
</dbReference>
<keyword evidence="2 6" id="KW-0812">Transmembrane</keyword>
<feature type="transmembrane region" description="Helical" evidence="6">
    <location>
        <begin position="81"/>
        <end position="99"/>
    </location>
</feature>